<accession>A0ABQ3VHC1</accession>
<reference evidence="1 2" key="1">
    <citation type="journal article" date="2021" name="Int. J. Syst. Evol. Microbiol.">
        <title>Reticulibacter mediterranei gen. nov., sp. nov., within the new family Reticulibacteraceae fam. nov., and Ktedonospora formicarum gen. nov., sp. nov., Ktedonobacter robiniae sp. nov., Dictyobacter formicarum sp. nov. and Dictyobacter arantiisoli sp. nov., belonging to the class Ktedonobacteria.</title>
        <authorList>
            <person name="Yabe S."/>
            <person name="Zheng Y."/>
            <person name="Wang C.M."/>
            <person name="Sakai Y."/>
            <person name="Abe K."/>
            <person name="Yokota A."/>
            <person name="Donadio S."/>
            <person name="Cavaletti L."/>
            <person name="Monciardini P."/>
        </authorList>
    </citation>
    <scope>NUCLEOTIDE SEQUENCE [LARGE SCALE GENOMIC DNA]</scope>
    <source>
        <strain evidence="1 2">SOSP1-9</strain>
    </source>
</reference>
<proteinExistence type="predicted"/>
<sequence length="136" mass="16042">MLRYTVGDFPVVRSLLFWSQYAHFGFTRFLLGAQESSYDFYTSNGYVPELYFTVEISVEPERFEAYLIQELHHYPLIWKQHDQYGSHAIIKTPFPDLELLHRVERTLPTCKAQYLFFKDVSVKGETMEASQSSIAW</sequence>
<dbReference type="Proteomes" id="UP000635565">
    <property type="component" value="Unassembled WGS sequence"/>
</dbReference>
<gene>
    <name evidence="1" type="ORF">KSZ_30490</name>
</gene>
<organism evidence="1 2">
    <name type="scientific">Dictyobacter formicarum</name>
    <dbReference type="NCBI Taxonomy" id="2778368"/>
    <lineage>
        <taxon>Bacteria</taxon>
        <taxon>Bacillati</taxon>
        <taxon>Chloroflexota</taxon>
        <taxon>Ktedonobacteria</taxon>
        <taxon>Ktedonobacterales</taxon>
        <taxon>Dictyobacteraceae</taxon>
        <taxon>Dictyobacter</taxon>
    </lineage>
</organism>
<dbReference type="EMBL" id="BNJJ01000008">
    <property type="protein sequence ID" value="GHO85043.1"/>
    <property type="molecule type" value="Genomic_DNA"/>
</dbReference>
<comment type="caution">
    <text evidence="1">The sequence shown here is derived from an EMBL/GenBank/DDBJ whole genome shotgun (WGS) entry which is preliminary data.</text>
</comment>
<protein>
    <submittedName>
        <fullName evidence="1">Uncharacterized protein</fullName>
    </submittedName>
</protein>
<dbReference type="RefSeq" id="WP_201362660.1">
    <property type="nucleotide sequence ID" value="NZ_BNJJ01000008.1"/>
</dbReference>
<name>A0ABQ3VHC1_9CHLR</name>
<evidence type="ECO:0000313" key="2">
    <source>
        <dbReference type="Proteomes" id="UP000635565"/>
    </source>
</evidence>
<evidence type="ECO:0000313" key="1">
    <source>
        <dbReference type="EMBL" id="GHO85043.1"/>
    </source>
</evidence>
<keyword evidence="2" id="KW-1185">Reference proteome</keyword>